<evidence type="ECO:0000259" key="5">
    <source>
        <dbReference type="PROSITE" id="PS50110"/>
    </source>
</evidence>
<feature type="compositionally biased region" description="Basic and acidic residues" evidence="3">
    <location>
        <begin position="1170"/>
        <end position="1182"/>
    </location>
</feature>
<dbReference type="HOGENOM" id="CLU_002763_0_0_1"/>
<dbReference type="FunFam" id="3.30.450.40:FF:000083">
    <property type="entry name" value="Sensor histidine kinase/response regulator, putative (AFU_orthologue AFUA_4G00660)"/>
    <property type="match status" value="1"/>
</dbReference>
<dbReference type="STRING" id="215243.A0A0D2CB05"/>
<feature type="region of interest" description="Disordered" evidence="3">
    <location>
        <begin position="1100"/>
        <end position="1155"/>
    </location>
</feature>
<dbReference type="GeneID" id="27354696"/>
<dbReference type="Pfam" id="PF02518">
    <property type="entry name" value="HATPase_c"/>
    <property type="match status" value="1"/>
</dbReference>
<feature type="compositionally biased region" description="Low complexity" evidence="3">
    <location>
        <begin position="459"/>
        <end position="475"/>
    </location>
</feature>
<gene>
    <name evidence="6" type="ORF">PV06_02622</name>
</gene>
<dbReference type="PRINTS" id="PR00344">
    <property type="entry name" value="BCTRLSENSOR"/>
</dbReference>
<protein>
    <recommendedName>
        <fullName evidence="8">Histidine kinase</fullName>
    </recommendedName>
</protein>
<dbReference type="VEuPathDB" id="FungiDB:PV06_02622"/>
<dbReference type="RefSeq" id="XP_016267223.1">
    <property type="nucleotide sequence ID" value="XM_016403326.1"/>
</dbReference>
<dbReference type="InterPro" id="IPR029016">
    <property type="entry name" value="GAF-like_dom_sf"/>
</dbReference>
<evidence type="ECO:0000256" key="3">
    <source>
        <dbReference type="SAM" id="MobiDB-lite"/>
    </source>
</evidence>
<dbReference type="InterPro" id="IPR005467">
    <property type="entry name" value="His_kinase_dom"/>
</dbReference>
<dbReference type="SUPFAM" id="SSF52172">
    <property type="entry name" value="CheY-like"/>
    <property type="match status" value="1"/>
</dbReference>
<feature type="region of interest" description="Disordered" evidence="3">
    <location>
        <begin position="516"/>
        <end position="552"/>
    </location>
</feature>
<dbReference type="OrthoDB" id="303614at2759"/>
<feature type="modified residue" description="4-aspartylphosphate" evidence="2">
    <location>
        <position position="1265"/>
    </location>
</feature>
<dbReference type="FunFam" id="1.10.287.130:FF:000023">
    <property type="entry name" value="Sensor histidine kinase/response regulator, putative"/>
    <property type="match status" value="1"/>
</dbReference>
<feature type="region of interest" description="Disordered" evidence="3">
    <location>
        <begin position="1"/>
        <end position="21"/>
    </location>
</feature>
<dbReference type="PANTHER" id="PTHR43719">
    <property type="entry name" value="TWO-COMPONENT HISTIDINE KINASE"/>
    <property type="match status" value="1"/>
</dbReference>
<reference evidence="6 7" key="1">
    <citation type="submission" date="2015-01" db="EMBL/GenBank/DDBJ databases">
        <title>The Genome Sequence of Exophiala oligosperma CBS72588.</title>
        <authorList>
            <consortium name="The Broad Institute Genomics Platform"/>
            <person name="Cuomo C."/>
            <person name="de Hoog S."/>
            <person name="Gorbushina A."/>
            <person name="Stielow B."/>
            <person name="Teixiera M."/>
            <person name="Abouelleil A."/>
            <person name="Chapman S.B."/>
            <person name="Priest M."/>
            <person name="Young S.K."/>
            <person name="Wortman J."/>
            <person name="Nusbaum C."/>
            <person name="Birren B."/>
        </authorList>
    </citation>
    <scope>NUCLEOTIDE SEQUENCE [LARGE SCALE GENOMIC DNA]</scope>
    <source>
        <strain evidence="6 7">CBS 72588</strain>
    </source>
</reference>
<dbReference type="SUPFAM" id="SSF55781">
    <property type="entry name" value="GAF domain-like"/>
    <property type="match status" value="1"/>
</dbReference>
<feature type="compositionally biased region" description="Polar residues" evidence="3">
    <location>
        <begin position="263"/>
        <end position="276"/>
    </location>
</feature>
<dbReference type="SMART" id="SM00387">
    <property type="entry name" value="HATPase_c"/>
    <property type="match status" value="1"/>
</dbReference>
<feature type="region of interest" description="Disordered" evidence="3">
    <location>
        <begin position="250"/>
        <end position="299"/>
    </location>
</feature>
<dbReference type="Gene3D" id="3.30.450.40">
    <property type="match status" value="1"/>
</dbReference>
<dbReference type="InterPro" id="IPR050956">
    <property type="entry name" value="2C_system_His_kinase"/>
</dbReference>
<dbReference type="SUPFAM" id="SSF47384">
    <property type="entry name" value="Homodimeric domain of signal transducing histidine kinase"/>
    <property type="match status" value="1"/>
</dbReference>
<dbReference type="Gene3D" id="3.30.565.10">
    <property type="entry name" value="Histidine kinase-like ATPase, C-terminal domain"/>
    <property type="match status" value="1"/>
</dbReference>
<dbReference type="Gene3D" id="1.10.287.130">
    <property type="match status" value="1"/>
</dbReference>
<dbReference type="CDD" id="cd17546">
    <property type="entry name" value="REC_hyHK_CKI1_RcsC-like"/>
    <property type="match status" value="1"/>
</dbReference>
<feature type="compositionally biased region" description="Polar residues" evidence="3">
    <location>
        <begin position="1136"/>
        <end position="1154"/>
    </location>
</feature>
<dbReference type="InterPro" id="IPR011006">
    <property type="entry name" value="CheY-like_superfamily"/>
</dbReference>
<dbReference type="InterPro" id="IPR003661">
    <property type="entry name" value="HisK_dim/P_dom"/>
</dbReference>
<feature type="region of interest" description="Disordered" evidence="3">
    <location>
        <begin position="439"/>
        <end position="476"/>
    </location>
</feature>
<dbReference type="InterPro" id="IPR036890">
    <property type="entry name" value="HATPase_C_sf"/>
</dbReference>
<name>A0A0D2CB05_9EURO</name>
<feature type="compositionally biased region" description="Basic and acidic residues" evidence="3">
    <location>
        <begin position="277"/>
        <end position="294"/>
    </location>
</feature>
<dbReference type="SMART" id="SM00448">
    <property type="entry name" value="REC"/>
    <property type="match status" value="1"/>
</dbReference>
<accession>A0A0D2CB05</accession>
<feature type="domain" description="Response regulatory" evidence="5">
    <location>
        <begin position="1210"/>
        <end position="1333"/>
    </location>
</feature>
<dbReference type="InterPro" id="IPR003594">
    <property type="entry name" value="HATPase_dom"/>
</dbReference>
<sequence>MLARLDTTKPTDMAPDGYREGAREREMHRYYQPWLDTFMSTRDLHPVAQLPPEKTYRPRSSRDKALTAFAQLGCLRLRAKRGIVTLLDAKKQYIIAEATQSLSLLSDSQHATGDELWFGNSFIQRDSGVSGDAMFPDTYTAHGPNGYTYSAPALVIGDMTKHEKYWTRGYAGNGVSFYCGVPITTRQGYVIGVYTVSDDEPRDRLQADELRFMVDMAVIVAQHLETVKGDQARVRGERLIQGIGTFIVGPASDGNKQPGPNFAPQQPSAFTSSETKTGLDDVKEPVPDESDKPSKFKGMVIGDANEASEERKHQMGQAVQSEVQNHFIDTPEAPKNSIPAAHNGEQKVDKNSRQRRPSGPPRAKSGTGKTMTDAQDAFDRAASILRDCIKADGVVFLDASSANLSSGSAMNDSEPGVHTMQHTRNKGRRLIELKEGIEPQIPFGPEPNGVIGLHDDSDSNSSTTARSASDSSTTTPKKDFCDVLGVSVSKPTKALNITLQRISRFVRHHPTGKCFVFDSHGRPASSDDSSGSGLPSDENSLQPVNTPSSTAVRQVSTTRALAKVLPDARNIVFLPLWDYAKDRWHAAVVLWSNDPHTLTNIQDDMAYLVAFNNAVINEINRINLALSDTAKATFLANISHELRSPLHGILGSIEFLHDTAMDDFQAGMVISVETCGKTLLDTVNHVLDYAKINNLSGRTSRKTGSTRNQGYQQATNSDDSLTVDFDMALIVEEAVEAVYAGQVFRTANGDALQGKGPTQSAAGRAMEKRQDARSNISEASAIASNKVRLTLNIDDHTNWNVRSQPGAVRRLVMNILGNALKYTSEGSIDVSLEIDRSRKKRHSHVHALLRVTDTGRGMSGDFMKNHAFTAFAQEDSLATGTGLGLSIVRQIVDALGGKIDLASEKDRGTEISTWLSLPRSQAAPPQDFEKNIMTEMRSRTKGLDISLLLPQLEKQNNGSQVQPLREMPSVESSMRNLLSQWFSMKVTTDDSMEGRSPHFFLYPEPPPIDFLMHNHGKPNAEREIPVIVLCTNAFEAASLRTHGLHRLTDIGRIIEIISQPCGPHKLAKVLHRCMQRMDLLQDQGRSKSWEHVSLSLNRKKDKSSRMFSRDANLSQGESDDELDGVEGFSKSRDNSRVSLSSQKPAQQEFESSESIDPAVASAEHVQGNDFADKSKSTGEEKNANSSQMDGKAEGQVSPKANDVPVDQRPRVLVVDDNHINLHLLITFVRKTNHPHESATDGLKALEAYERSVLEEKNGFKYILMDISMPVMNGIVSTREIRQFEKENNIRDPVEIIALTGLGSESAQNEAYQAGFDHFLSKPIKFKDLQKLLR</sequence>
<dbReference type="PROSITE" id="PS50109">
    <property type="entry name" value="HIS_KIN"/>
    <property type="match status" value="1"/>
</dbReference>
<feature type="domain" description="Histidine kinase" evidence="4">
    <location>
        <begin position="637"/>
        <end position="919"/>
    </location>
</feature>
<keyword evidence="7" id="KW-1185">Reference proteome</keyword>
<dbReference type="SUPFAM" id="SSF55874">
    <property type="entry name" value="ATPase domain of HSP90 chaperone/DNA topoisomerase II/histidine kinase"/>
    <property type="match status" value="1"/>
</dbReference>
<evidence type="ECO:0008006" key="8">
    <source>
        <dbReference type="Google" id="ProtNLM"/>
    </source>
</evidence>
<dbReference type="Pfam" id="PF00072">
    <property type="entry name" value="Response_reg"/>
    <property type="match status" value="1"/>
</dbReference>
<keyword evidence="1 2" id="KW-0597">Phosphoprotein</keyword>
<organism evidence="6 7">
    <name type="scientific">Exophiala oligosperma</name>
    <dbReference type="NCBI Taxonomy" id="215243"/>
    <lineage>
        <taxon>Eukaryota</taxon>
        <taxon>Fungi</taxon>
        <taxon>Dikarya</taxon>
        <taxon>Ascomycota</taxon>
        <taxon>Pezizomycotina</taxon>
        <taxon>Eurotiomycetes</taxon>
        <taxon>Chaetothyriomycetidae</taxon>
        <taxon>Chaetothyriales</taxon>
        <taxon>Herpotrichiellaceae</taxon>
        <taxon>Exophiala</taxon>
    </lineage>
</organism>
<dbReference type="PROSITE" id="PS50110">
    <property type="entry name" value="RESPONSE_REGULATORY"/>
    <property type="match status" value="1"/>
</dbReference>
<dbReference type="Proteomes" id="UP000053342">
    <property type="component" value="Unassembled WGS sequence"/>
</dbReference>
<dbReference type="InterPro" id="IPR004358">
    <property type="entry name" value="Sig_transdc_His_kin-like_C"/>
</dbReference>
<dbReference type="EMBL" id="KN847333">
    <property type="protein sequence ID" value="KIW47007.1"/>
    <property type="molecule type" value="Genomic_DNA"/>
</dbReference>
<dbReference type="InterPro" id="IPR036097">
    <property type="entry name" value="HisK_dim/P_sf"/>
</dbReference>
<dbReference type="SMART" id="SM00388">
    <property type="entry name" value="HisKA"/>
    <property type="match status" value="1"/>
</dbReference>
<evidence type="ECO:0000256" key="1">
    <source>
        <dbReference type="ARBA" id="ARBA00022553"/>
    </source>
</evidence>
<dbReference type="Gene3D" id="3.40.50.2300">
    <property type="match status" value="1"/>
</dbReference>
<dbReference type="Pfam" id="PF00512">
    <property type="entry name" value="HisKA"/>
    <property type="match status" value="1"/>
</dbReference>
<dbReference type="InterPro" id="IPR001789">
    <property type="entry name" value="Sig_transdc_resp-reg_receiver"/>
</dbReference>
<feature type="region of interest" description="Disordered" evidence="3">
    <location>
        <begin position="330"/>
        <end position="372"/>
    </location>
</feature>
<evidence type="ECO:0000259" key="4">
    <source>
        <dbReference type="PROSITE" id="PS50109"/>
    </source>
</evidence>
<dbReference type="CDD" id="cd00082">
    <property type="entry name" value="HisKA"/>
    <property type="match status" value="1"/>
</dbReference>
<proteinExistence type="predicted"/>
<feature type="compositionally biased region" description="Polar residues" evidence="3">
    <location>
        <begin position="537"/>
        <end position="552"/>
    </location>
</feature>
<evidence type="ECO:0000313" key="7">
    <source>
        <dbReference type="Proteomes" id="UP000053342"/>
    </source>
</evidence>
<dbReference type="PANTHER" id="PTHR43719:SF11">
    <property type="entry name" value="HISTIDINE KINASE_RESPONSE REGULATOR, PUTATIVE-RELATED"/>
    <property type="match status" value="1"/>
</dbReference>
<dbReference type="GO" id="GO:0000155">
    <property type="term" value="F:phosphorelay sensor kinase activity"/>
    <property type="evidence" value="ECO:0007669"/>
    <property type="project" value="InterPro"/>
</dbReference>
<evidence type="ECO:0000313" key="6">
    <source>
        <dbReference type="EMBL" id="KIW47007.1"/>
    </source>
</evidence>
<feature type="region of interest" description="Disordered" evidence="3">
    <location>
        <begin position="1167"/>
        <end position="1204"/>
    </location>
</feature>
<evidence type="ECO:0000256" key="2">
    <source>
        <dbReference type="PROSITE-ProRule" id="PRU00169"/>
    </source>
</evidence>